<organism evidence="15 16">
    <name type="scientific">Octodon degus</name>
    <name type="common">Degu</name>
    <name type="synonym">Sciurus degus</name>
    <dbReference type="NCBI Taxonomy" id="10160"/>
    <lineage>
        <taxon>Eukaryota</taxon>
        <taxon>Metazoa</taxon>
        <taxon>Chordata</taxon>
        <taxon>Craniata</taxon>
        <taxon>Vertebrata</taxon>
        <taxon>Euteleostomi</taxon>
        <taxon>Mammalia</taxon>
        <taxon>Eutheria</taxon>
        <taxon>Euarchontoglires</taxon>
        <taxon>Glires</taxon>
        <taxon>Rodentia</taxon>
        <taxon>Hystricomorpha</taxon>
        <taxon>Octodontidae</taxon>
        <taxon>Octodon</taxon>
    </lineage>
</organism>
<name>A0A6P3EZI7_OCTDE</name>
<evidence type="ECO:0000256" key="11">
    <source>
        <dbReference type="ARBA" id="ARBA00023180"/>
    </source>
</evidence>
<feature type="transmembrane region" description="Helical" evidence="13">
    <location>
        <begin position="41"/>
        <end position="68"/>
    </location>
</feature>
<keyword evidence="9 13" id="KW-0472">Membrane</keyword>
<feature type="transmembrane region" description="Helical" evidence="13">
    <location>
        <begin position="232"/>
        <end position="253"/>
    </location>
</feature>
<comment type="subcellular location">
    <subcellularLocation>
        <location evidence="2 13">Cell membrane</location>
        <topology evidence="2 13">Multi-pass membrane protein</topology>
    </subcellularLocation>
</comment>
<dbReference type="OrthoDB" id="9623738at2759"/>
<keyword evidence="10 13" id="KW-0675">Receptor</keyword>
<dbReference type="GeneID" id="101590213"/>
<evidence type="ECO:0000256" key="5">
    <source>
        <dbReference type="ARBA" id="ARBA00022507"/>
    </source>
</evidence>
<evidence type="ECO:0000259" key="14">
    <source>
        <dbReference type="PROSITE" id="PS50262"/>
    </source>
</evidence>
<evidence type="ECO:0000256" key="10">
    <source>
        <dbReference type="ARBA" id="ARBA00023170"/>
    </source>
</evidence>
<comment type="function">
    <text evidence="1">Putative pheromone receptor.</text>
</comment>
<dbReference type="GO" id="GO:0007606">
    <property type="term" value="P:sensory perception of chemical stimulus"/>
    <property type="evidence" value="ECO:0007669"/>
    <property type="project" value="UniProtKB-ARBA"/>
</dbReference>
<evidence type="ECO:0000256" key="9">
    <source>
        <dbReference type="ARBA" id="ARBA00023136"/>
    </source>
</evidence>
<evidence type="ECO:0000313" key="16">
    <source>
        <dbReference type="RefSeq" id="XP_004635366.1"/>
    </source>
</evidence>
<keyword evidence="7 13" id="KW-1133">Transmembrane helix</keyword>
<dbReference type="FunFam" id="1.20.1070.10:FF:000033">
    <property type="entry name" value="Vomeronasal type-1 receptor"/>
    <property type="match status" value="1"/>
</dbReference>
<keyword evidence="12 13" id="KW-0807">Transducer</keyword>
<proteinExistence type="inferred from homology"/>
<evidence type="ECO:0000256" key="13">
    <source>
        <dbReference type="RuleBase" id="RU364061"/>
    </source>
</evidence>
<evidence type="ECO:0000256" key="7">
    <source>
        <dbReference type="ARBA" id="ARBA00022989"/>
    </source>
</evidence>
<evidence type="ECO:0000256" key="12">
    <source>
        <dbReference type="ARBA" id="ARBA00023224"/>
    </source>
</evidence>
<dbReference type="InterPro" id="IPR004072">
    <property type="entry name" value="Vmron_rcpt_1"/>
</dbReference>
<keyword evidence="11" id="KW-0325">Glycoprotein</keyword>
<accession>A0A6P3EZI7</accession>
<keyword evidence="4 13" id="KW-1003">Cell membrane</keyword>
<dbReference type="PROSITE" id="PS50262">
    <property type="entry name" value="G_PROTEIN_RECEP_F1_2"/>
    <property type="match status" value="1"/>
</dbReference>
<evidence type="ECO:0000313" key="15">
    <source>
        <dbReference type="Proteomes" id="UP000515203"/>
    </source>
</evidence>
<evidence type="ECO:0000256" key="8">
    <source>
        <dbReference type="ARBA" id="ARBA00023040"/>
    </source>
</evidence>
<feature type="transmembrane region" description="Helical" evidence="13">
    <location>
        <begin position="265"/>
        <end position="283"/>
    </location>
</feature>
<dbReference type="Pfam" id="PF03402">
    <property type="entry name" value="V1R"/>
    <property type="match status" value="1"/>
</dbReference>
<keyword evidence="15" id="KW-1185">Reference proteome</keyword>
<evidence type="ECO:0000256" key="6">
    <source>
        <dbReference type="ARBA" id="ARBA00022692"/>
    </source>
</evidence>
<keyword evidence="6 13" id="KW-0812">Transmembrane</keyword>
<dbReference type="GO" id="GO:0019236">
    <property type="term" value="P:response to pheromone"/>
    <property type="evidence" value="ECO:0007669"/>
    <property type="project" value="UniProtKB-KW"/>
</dbReference>
<evidence type="ECO:0000256" key="2">
    <source>
        <dbReference type="ARBA" id="ARBA00004651"/>
    </source>
</evidence>
<gene>
    <name evidence="16" type="primary">LOC101590213</name>
</gene>
<sequence>MLSNFMKGTILAFLTGLGMMGNIFVFVNYMLIFANTEKKSIYLILIHLAVTNIITLLSMGMPSTIAAFGMRNFLSDMGCKIFAYLERVAPGLSICTSSLLTVVQAITISPRHSNWRRLQPRSSWHLLLLLLFFWVLNSSIGMNLLLYITSISMNISKGTMSDTTCHFRPENQKIKWTFLAIMVIRDVMFLSIMGGASGYLFLLHRHHQRVHCLHISRSLYKTPPEIKAAESVFLLMLCFVFFYWIDCIFSLFINTFMENNAVLLNIRNFMTLGYAIVSPFVLIHRDRHLTECWKAL</sequence>
<feature type="transmembrane region" description="Helical" evidence="13">
    <location>
        <begin position="126"/>
        <end position="148"/>
    </location>
</feature>
<dbReference type="SUPFAM" id="SSF81321">
    <property type="entry name" value="Family A G protein-coupled receptor-like"/>
    <property type="match status" value="1"/>
</dbReference>
<dbReference type="InParanoid" id="A0A6P3EZI7"/>
<dbReference type="Gene3D" id="1.20.1070.10">
    <property type="entry name" value="Rhodopsin 7-helix transmembrane proteins"/>
    <property type="match status" value="1"/>
</dbReference>
<dbReference type="Proteomes" id="UP000515203">
    <property type="component" value="Unplaced"/>
</dbReference>
<dbReference type="GO" id="GO:0016503">
    <property type="term" value="F:pheromone receptor activity"/>
    <property type="evidence" value="ECO:0007669"/>
    <property type="project" value="InterPro"/>
</dbReference>
<feature type="transmembrane region" description="Helical" evidence="13">
    <location>
        <begin position="12"/>
        <end position="34"/>
    </location>
</feature>
<dbReference type="GO" id="GO:0005886">
    <property type="term" value="C:plasma membrane"/>
    <property type="evidence" value="ECO:0007669"/>
    <property type="project" value="UniProtKB-SubCell"/>
</dbReference>
<keyword evidence="5 13" id="KW-0589">Pheromone response</keyword>
<evidence type="ECO:0000256" key="3">
    <source>
        <dbReference type="ARBA" id="ARBA00010663"/>
    </source>
</evidence>
<evidence type="ECO:0000256" key="4">
    <source>
        <dbReference type="ARBA" id="ARBA00022475"/>
    </source>
</evidence>
<reference evidence="16" key="1">
    <citation type="submission" date="2025-08" db="UniProtKB">
        <authorList>
            <consortium name="RefSeq"/>
        </authorList>
    </citation>
    <scope>IDENTIFICATION</scope>
</reference>
<evidence type="ECO:0000256" key="1">
    <source>
        <dbReference type="ARBA" id="ARBA00003878"/>
    </source>
</evidence>
<dbReference type="FunCoup" id="A0A6P3EZI7">
    <property type="interactions" value="134"/>
</dbReference>
<keyword evidence="8 13" id="KW-0297">G-protein coupled receptor</keyword>
<feature type="transmembrane region" description="Helical" evidence="13">
    <location>
        <begin position="176"/>
        <end position="202"/>
    </location>
</feature>
<comment type="similarity">
    <text evidence="3 13">Belongs to the G-protein coupled receptor 1 family.</text>
</comment>
<dbReference type="AlphaFoldDB" id="A0A6P3EZI7"/>
<dbReference type="PANTHER" id="PTHR24062">
    <property type="entry name" value="VOMERONASAL TYPE-1 RECEPTOR"/>
    <property type="match status" value="1"/>
</dbReference>
<dbReference type="InterPro" id="IPR017452">
    <property type="entry name" value="GPCR_Rhodpsn_7TM"/>
</dbReference>
<protein>
    <recommendedName>
        <fullName evidence="13">Vomeronasal type-1 receptor</fullName>
    </recommendedName>
</protein>
<dbReference type="RefSeq" id="XP_004635366.1">
    <property type="nucleotide sequence ID" value="XM_004635309.2"/>
</dbReference>
<feature type="domain" description="G-protein coupled receptors family 1 profile" evidence="14">
    <location>
        <begin position="21"/>
        <end position="282"/>
    </location>
</feature>
<feature type="transmembrane region" description="Helical" evidence="13">
    <location>
        <begin position="88"/>
        <end position="106"/>
    </location>
</feature>